<gene>
    <name evidence="5" type="ORF">M422DRAFT_36100</name>
</gene>
<keyword evidence="6" id="KW-1185">Reference proteome</keyword>
<evidence type="ECO:0000256" key="1">
    <source>
        <dbReference type="ARBA" id="ARBA00007584"/>
    </source>
</evidence>
<evidence type="ECO:0000256" key="3">
    <source>
        <dbReference type="SAM" id="Coils"/>
    </source>
</evidence>
<dbReference type="PANTHER" id="PTHR12499:SF0">
    <property type="entry name" value="OPTIC ATROPHY 3 PROTEIN"/>
    <property type="match status" value="1"/>
</dbReference>
<organism evidence="5 6">
    <name type="scientific">Sphaerobolus stellatus (strain SS14)</name>
    <dbReference type="NCBI Taxonomy" id="990650"/>
    <lineage>
        <taxon>Eukaryota</taxon>
        <taxon>Fungi</taxon>
        <taxon>Dikarya</taxon>
        <taxon>Basidiomycota</taxon>
        <taxon>Agaricomycotina</taxon>
        <taxon>Agaricomycetes</taxon>
        <taxon>Phallomycetidae</taxon>
        <taxon>Geastrales</taxon>
        <taxon>Sphaerobolaceae</taxon>
        <taxon>Sphaerobolus</taxon>
    </lineage>
</organism>
<dbReference type="GO" id="GO:0005739">
    <property type="term" value="C:mitochondrion"/>
    <property type="evidence" value="ECO:0007669"/>
    <property type="project" value="TreeGrafter"/>
</dbReference>
<sequence>MASVKLGTLAIRTIAKPISSRLKVEALEHPFFRKICVQVAQKIYKAEMRLGTFVLGQPPRAVKPLSEAKAIDRGANFLAESFLFGVAASLIIAETWRSSNKESKRRETVADALDELRGQNVKLKETIESLRCDFREQIEDERARSDELARILENIVNIGLRGGWVAFQDSPMTVPKMDIPRRPRLEAAPPVPQEQQSSLTPESEQEDTK</sequence>
<reference evidence="5 6" key="1">
    <citation type="submission" date="2014-06" db="EMBL/GenBank/DDBJ databases">
        <title>Evolutionary Origins and Diversification of the Mycorrhizal Mutualists.</title>
        <authorList>
            <consortium name="DOE Joint Genome Institute"/>
            <consortium name="Mycorrhizal Genomics Consortium"/>
            <person name="Kohler A."/>
            <person name="Kuo A."/>
            <person name="Nagy L.G."/>
            <person name="Floudas D."/>
            <person name="Copeland A."/>
            <person name="Barry K.W."/>
            <person name="Cichocki N."/>
            <person name="Veneault-Fourrey C."/>
            <person name="LaButti K."/>
            <person name="Lindquist E.A."/>
            <person name="Lipzen A."/>
            <person name="Lundell T."/>
            <person name="Morin E."/>
            <person name="Murat C."/>
            <person name="Riley R."/>
            <person name="Ohm R."/>
            <person name="Sun H."/>
            <person name="Tunlid A."/>
            <person name="Henrissat B."/>
            <person name="Grigoriev I.V."/>
            <person name="Hibbett D.S."/>
            <person name="Martin F."/>
        </authorList>
    </citation>
    <scope>NUCLEOTIDE SEQUENCE [LARGE SCALE GENOMIC DNA]</scope>
    <source>
        <strain evidence="5 6">SS14</strain>
    </source>
</reference>
<name>A0A0C9V2W1_SPHS4</name>
<keyword evidence="2 3" id="KW-0175">Coiled coil</keyword>
<protein>
    <recommendedName>
        <fullName evidence="7">OPA3-like protein</fullName>
    </recommendedName>
</protein>
<accession>A0A0C9V2W1</accession>
<feature type="region of interest" description="Disordered" evidence="4">
    <location>
        <begin position="173"/>
        <end position="209"/>
    </location>
</feature>
<dbReference type="HOGENOM" id="CLU_074707_3_0_1"/>
<dbReference type="AlphaFoldDB" id="A0A0C9V2W1"/>
<dbReference type="GO" id="GO:0019216">
    <property type="term" value="P:regulation of lipid metabolic process"/>
    <property type="evidence" value="ECO:0007669"/>
    <property type="project" value="TreeGrafter"/>
</dbReference>
<proteinExistence type="inferred from homology"/>
<dbReference type="Proteomes" id="UP000054279">
    <property type="component" value="Unassembled WGS sequence"/>
</dbReference>
<comment type="similarity">
    <text evidence="1">Belongs to the OPA3 family.</text>
</comment>
<dbReference type="Pfam" id="PF07047">
    <property type="entry name" value="OPA3"/>
    <property type="match status" value="1"/>
</dbReference>
<dbReference type="PANTHER" id="PTHR12499">
    <property type="entry name" value="OPTIC ATROPHY 3 PROTEIN OPA3"/>
    <property type="match status" value="1"/>
</dbReference>
<feature type="coiled-coil region" evidence="3">
    <location>
        <begin position="106"/>
        <end position="133"/>
    </location>
</feature>
<evidence type="ECO:0000256" key="2">
    <source>
        <dbReference type="ARBA" id="ARBA00023054"/>
    </source>
</evidence>
<dbReference type="EMBL" id="KN837236">
    <property type="protein sequence ID" value="KIJ31841.1"/>
    <property type="molecule type" value="Genomic_DNA"/>
</dbReference>
<evidence type="ECO:0008006" key="7">
    <source>
        <dbReference type="Google" id="ProtNLM"/>
    </source>
</evidence>
<dbReference type="InterPro" id="IPR010754">
    <property type="entry name" value="OPA3-like"/>
</dbReference>
<evidence type="ECO:0000313" key="5">
    <source>
        <dbReference type="EMBL" id="KIJ31841.1"/>
    </source>
</evidence>
<dbReference type="OrthoDB" id="2129069at2759"/>
<feature type="compositionally biased region" description="Polar residues" evidence="4">
    <location>
        <begin position="193"/>
        <end position="202"/>
    </location>
</feature>
<evidence type="ECO:0000256" key="4">
    <source>
        <dbReference type="SAM" id="MobiDB-lite"/>
    </source>
</evidence>
<evidence type="ECO:0000313" key="6">
    <source>
        <dbReference type="Proteomes" id="UP000054279"/>
    </source>
</evidence>